<comment type="pathway">
    <text evidence="1">Cofactor biosynthesis; riboflavin biosynthesis.</text>
</comment>
<dbReference type="NCBIfam" id="NF010664">
    <property type="entry name" value="PRK14059.1-2"/>
    <property type="match status" value="1"/>
</dbReference>
<keyword evidence="3" id="KW-0560">Oxidoreductase</keyword>
<proteinExistence type="predicted"/>
<gene>
    <name evidence="5" type="ORF">EF834_10185</name>
</gene>
<dbReference type="OrthoDB" id="5243299at2"/>
<evidence type="ECO:0000256" key="2">
    <source>
        <dbReference type="ARBA" id="ARBA00022857"/>
    </source>
</evidence>
<dbReference type="EMBL" id="RKLN01000003">
    <property type="protein sequence ID" value="RVW03478.1"/>
    <property type="molecule type" value="Genomic_DNA"/>
</dbReference>
<dbReference type="GO" id="GO:0008703">
    <property type="term" value="F:5-amino-6-(5-phosphoribosylamino)uracil reductase activity"/>
    <property type="evidence" value="ECO:0007669"/>
    <property type="project" value="InterPro"/>
</dbReference>
<comment type="caution">
    <text evidence="5">The sequence shown here is derived from an EMBL/GenBank/DDBJ whole genome shotgun (WGS) entry which is preliminary data.</text>
</comment>
<accession>A0A438AXW2</accession>
<organism evidence="5 6">
    <name type="scientific">Rhodococcus spongiicola</name>
    <dbReference type="NCBI Taxonomy" id="2487352"/>
    <lineage>
        <taxon>Bacteria</taxon>
        <taxon>Bacillati</taxon>
        <taxon>Actinomycetota</taxon>
        <taxon>Actinomycetes</taxon>
        <taxon>Mycobacteriales</taxon>
        <taxon>Nocardiaceae</taxon>
        <taxon>Rhodococcus</taxon>
    </lineage>
</organism>
<dbReference type="GO" id="GO:0009231">
    <property type="term" value="P:riboflavin biosynthetic process"/>
    <property type="evidence" value="ECO:0007669"/>
    <property type="project" value="InterPro"/>
</dbReference>
<dbReference type="InterPro" id="IPR002734">
    <property type="entry name" value="RibDG_C"/>
</dbReference>
<evidence type="ECO:0000259" key="4">
    <source>
        <dbReference type="Pfam" id="PF01872"/>
    </source>
</evidence>
<dbReference type="Gene3D" id="3.40.430.10">
    <property type="entry name" value="Dihydrofolate Reductase, subunit A"/>
    <property type="match status" value="1"/>
</dbReference>
<dbReference type="InterPro" id="IPR050765">
    <property type="entry name" value="Riboflavin_Biosynth_HTPR"/>
</dbReference>
<evidence type="ECO:0000256" key="3">
    <source>
        <dbReference type="ARBA" id="ARBA00023002"/>
    </source>
</evidence>
<evidence type="ECO:0000256" key="1">
    <source>
        <dbReference type="ARBA" id="ARBA00005104"/>
    </source>
</evidence>
<dbReference type="PANTHER" id="PTHR38011:SF7">
    <property type="entry name" value="2,5-DIAMINO-6-RIBOSYLAMINO-4(3H)-PYRIMIDINONE 5'-PHOSPHATE REDUCTASE"/>
    <property type="match status" value="1"/>
</dbReference>
<name>A0A438AXW2_9NOCA</name>
<keyword evidence="2" id="KW-0521">NADP</keyword>
<dbReference type="InterPro" id="IPR024072">
    <property type="entry name" value="DHFR-like_dom_sf"/>
</dbReference>
<dbReference type="PANTHER" id="PTHR38011">
    <property type="entry name" value="DIHYDROFOLATE REDUCTASE FAMILY PROTEIN (AFU_ORTHOLOGUE AFUA_8G06820)"/>
    <property type="match status" value="1"/>
</dbReference>
<keyword evidence="6" id="KW-1185">Reference proteome</keyword>
<protein>
    <submittedName>
        <fullName evidence="5">Pyrimidine reductase family protein</fullName>
    </submittedName>
</protein>
<dbReference type="Pfam" id="PF01872">
    <property type="entry name" value="RibD_C"/>
    <property type="match status" value="1"/>
</dbReference>
<evidence type="ECO:0000313" key="6">
    <source>
        <dbReference type="Proteomes" id="UP000284333"/>
    </source>
</evidence>
<evidence type="ECO:0000313" key="5">
    <source>
        <dbReference type="EMBL" id="RVW03478.1"/>
    </source>
</evidence>
<dbReference type="SUPFAM" id="SSF53597">
    <property type="entry name" value="Dihydrofolate reductase-like"/>
    <property type="match status" value="1"/>
</dbReference>
<dbReference type="NCBIfam" id="NF010663">
    <property type="entry name" value="PRK14059.1-1"/>
    <property type="match status" value="1"/>
</dbReference>
<dbReference type="Proteomes" id="UP000284333">
    <property type="component" value="Unassembled WGS sequence"/>
</dbReference>
<reference evidence="5 6" key="1">
    <citation type="submission" date="2018-11" db="EMBL/GenBank/DDBJ databases">
        <title>Rhodococcus spongicola sp. nov. and Rhodococcus xishaensis sp. nov. from marine sponges.</title>
        <authorList>
            <person name="Li L."/>
            <person name="Lin H.W."/>
        </authorList>
    </citation>
    <scope>NUCLEOTIDE SEQUENCE [LARGE SCALE GENOMIC DNA]</scope>
    <source>
        <strain evidence="5 6">LHW50502</strain>
    </source>
</reference>
<dbReference type="AlphaFoldDB" id="A0A438AXW2"/>
<sequence>MIEHVHRLDNASYLTRDETGGDWPAELRDEDLRSLYGYPTPLDRPWVRVNFISSIDGAATVDGTSARLGTPADQRVFGVLRELADVIVVGAGTVRAENYGGARTGGALAARRRERGLAEVPPIAVVTASGRLDPTSRLFTDTAVPPLVLTSARVDVGGLGRLRAAGADVEVVSEDAITGFAIVAALQRRRLHRVLCEGGPGLFGTLTADGVVDELCLTTSPKLVAGGAGRIAVSPSACPTPMTRVHVLGDGDGTLLTRWVRTRDE</sequence>
<dbReference type="RefSeq" id="WP_127947068.1">
    <property type="nucleotide sequence ID" value="NZ_RKLN01000003.1"/>
</dbReference>
<feature type="domain" description="Bacterial bifunctional deaminase-reductase C-terminal" evidence="4">
    <location>
        <begin position="45"/>
        <end position="255"/>
    </location>
</feature>